<name>A0AAN7Q284_9COLE</name>
<proteinExistence type="predicted"/>
<comment type="caution">
    <text evidence="2">The sequence shown here is derived from an EMBL/GenBank/DDBJ whole genome shotgun (WGS) entry which is preliminary data.</text>
</comment>
<keyword evidence="3" id="KW-1185">Reference proteome</keyword>
<protein>
    <submittedName>
        <fullName evidence="2">Uncharacterized protein</fullName>
    </submittedName>
</protein>
<feature type="compositionally biased region" description="Low complexity" evidence="1">
    <location>
        <begin position="9"/>
        <end position="20"/>
    </location>
</feature>
<evidence type="ECO:0000256" key="1">
    <source>
        <dbReference type="SAM" id="MobiDB-lite"/>
    </source>
</evidence>
<evidence type="ECO:0000313" key="2">
    <source>
        <dbReference type="EMBL" id="KAK4883549.1"/>
    </source>
</evidence>
<dbReference type="EMBL" id="JARPUR010000002">
    <property type="protein sequence ID" value="KAK4883549.1"/>
    <property type="molecule type" value="Genomic_DNA"/>
</dbReference>
<reference evidence="3" key="1">
    <citation type="submission" date="2023-01" db="EMBL/GenBank/DDBJ databases">
        <title>Key to firefly adult light organ development and bioluminescence: homeobox transcription factors regulate luciferase expression and transportation to peroxisome.</title>
        <authorList>
            <person name="Fu X."/>
        </authorList>
    </citation>
    <scope>NUCLEOTIDE SEQUENCE [LARGE SCALE GENOMIC DNA]</scope>
</reference>
<accession>A0AAN7Q284</accession>
<feature type="region of interest" description="Disordered" evidence="1">
    <location>
        <begin position="1"/>
        <end position="20"/>
    </location>
</feature>
<evidence type="ECO:0000313" key="3">
    <source>
        <dbReference type="Proteomes" id="UP001353858"/>
    </source>
</evidence>
<dbReference type="AlphaFoldDB" id="A0AAN7Q284"/>
<gene>
    <name evidence="2" type="ORF">RN001_006868</name>
</gene>
<sequence length="117" mass="13394">MPVLHSEEIPIPSFSSLPSLTEDDAELPTFDEIQCMESENDSDFEANLSSPQRFNQQKLNDLIRDLNLSNESSELLASRLNEKNLLQPDTNITFYLLETAEVLLPQKHWCIDSLRQS</sequence>
<dbReference type="Proteomes" id="UP001353858">
    <property type="component" value="Unassembled WGS sequence"/>
</dbReference>
<organism evidence="2 3">
    <name type="scientific">Aquatica leii</name>
    <dbReference type="NCBI Taxonomy" id="1421715"/>
    <lineage>
        <taxon>Eukaryota</taxon>
        <taxon>Metazoa</taxon>
        <taxon>Ecdysozoa</taxon>
        <taxon>Arthropoda</taxon>
        <taxon>Hexapoda</taxon>
        <taxon>Insecta</taxon>
        <taxon>Pterygota</taxon>
        <taxon>Neoptera</taxon>
        <taxon>Endopterygota</taxon>
        <taxon>Coleoptera</taxon>
        <taxon>Polyphaga</taxon>
        <taxon>Elateriformia</taxon>
        <taxon>Elateroidea</taxon>
        <taxon>Lampyridae</taxon>
        <taxon>Luciolinae</taxon>
        <taxon>Aquatica</taxon>
    </lineage>
</organism>